<comment type="caution">
    <text evidence="1">The sequence shown here is derived from an EMBL/GenBank/DDBJ whole genome shotgun (WGS) entry which is preliminary data.</text>
</comment>
<reference evidence="1 2" key="1">
    <citation type="submission" date="2015-06" db="EMBL/GenBank/DDBJ databases">
        <title>Cloning and characterization of the uncialamcin biosynthetic gene cluster.</title>
        <authorList>
            <person name="Yan X."/>
            <person name="Huang T."/>
            <person name="Ge H."/>
            <person name="Shen B."/>
        </authorList>
    </citation>
    <scope>NUCLEOTIDE SEQUENCE [LARGE SCALE GENOMIC DNA]</scope>
    <source>
        <strain evidence="1 2">DCA2648</strain>
    </source>
</reference>
<name>A0A1Q4VD78_9ACTN</name>
<dbReference type="STRING" id="1048205.AB852_03330"/>
<evidence type="ECO:0000313" key="1">
    <source>
        <dbReference type="EMBL" id="OKH95797.1"/>
    </source>
</evidence>
<keyword evidence="2" id="KW-1185">Reference proteome</keyword>
<accession>A0A1Q4VD78</accession>
<proteinExistence type="predicted"/>
<dbReference type="AlphaFoldDB" id="A0A1Q4VD78"/>
<evidence type="ECO:0000313" key="2">
    <source>
        <dbReference type="Proteomes" id="UP000186455"/>
    </source>
</evidence>
<dbReference type="Proteomes" id="UP000186455">
    <property type="component" value="Unassembled WGS sequence"/>
</dbReference>
<gene>
    <name evidence="1" type="ORF">AB852_03330</name>
</gene>
<dbReference type="EMBL" id="LFBV01000001">
    <property type="protein sequence ID" value="OKH95797.1"/>
    <property type="molecule type" value="Genomic_DNA"/>
</dbReference>
<organism evidence="1 2">
    <name type="scientific">Streptomyces uncialis</name>
    <dbReference type="NCBI Taxonomy" id="1048205"/>
    <lineage>
        <taxon>Bacteria</taxon>
        <taxon>Bacillati</taxon>
        <taxon>Actinomycetota</taxon>
        <taxon>Actinomycetes</taxon>
        <taxon>Kitasatosporales</taxon>
        <taxon>Streptomycetaceae</taxon>
        <taxon>Streptomyces</taxon>
    </lineage>
</organism>
<protein>
    <submittedName>
        <fullName evidence="1">Uncharacterized protein</fullName>
    </submittedName>
</protein>
<sequence>MAAEGARTHIECVSGIPRCRAEPPDAAKGLTGGDAEAWAGQHFRATGHPLYDRVRCDTVLWEPSADTDTDADPRTPPGATG</sequence>